<accession>A0A0F9BIR6</accession>
<proteinExistence type="predicted"/>
<protein>
    <recommendedName>
        <fullName evidence="2">O-methyltransferase domain-containing protein</fullName>
    </recommendedName>
</protein>
<reference evidence="1" key="1">
    <citation type="journal article" date="2015" name="Nature">
        <title>Complex archaea that bridge the gap between prokaryotes and eukaryotes.</title>
        <authorList>
            <person name="Spang A."/>
            <person name="Saw J.H."/>
            <person name="Jorgensen S.L."/>
            <person name="Zaremba-Niedzwiedzka K."/>
            <person name="Martijn J."/>
            <person name="Lind A.E."/>
            <person name="van Eijk R."/>
            <person name="Schleper C."/>
            <person name="Guy L."/>
            <person name="Ettema T.J."/>
        </authorList>
    </citation>
    <scope>NUCLEOTIDE SEQUENCE</scope>
</reference>
<name>A0A0F9BIR6_9ZZZZ</name>
<evidence type="ECO:0008006" key="2">
    <source>
        <dbReference type="Google" id="ProtNLM"/>
    </source>
</evidence>
<dbReference type="Pfam" id="PF13578">
    <property type="entry name" value="Methyltransf_24"/>
    <property type="match status" value="1"/>
</dbReference>
<organism evidence="1">
    <name type="scientific">marine sediment metagenome</name>
    <dbReference type="NCBI Taxonomy" id="412755"/>
    <lineage>
        <taxon>unclassified sequences</taxon>
        <taxon>metagenomes</taxon>
        <taxon>ecological metagenomes</taxon>
    </lineage>
</organism>
<sequence>MVEIEAGGGTETETLHFLYGFLRYMQPKVIVEAGTYRGDFTVLARHACPEAEIYTADIFKHKWIDDVRDIAAFFEGDFQKMLQVWLTGIEVDFAFIDSGPPPVLKLPQHEPGVRLRHYEAVLPYMAKGGIIATHDTVTRDWHAASKIVHEASIQLNCGRGLSLRQI</sequence>
<dbReference type="SUPFAM" id="SSF53335">
    <property type="entry name" value="S-adenosyl-L-methionine-dependent methyltransferases"/>
    <property type="match status" value="1"/>
</dbReference>
<comment type="caution">
    <text evidence="1">The sequence shown here is derived from an EMBL/GenBank/DDBJ whole genome shotgun (WGS) entry which is preliminary data.</text>
</comment>
<gene>
    <name evidence="1" type="ORF">LCGC14_2722850</name>
</gene>
<dbReference type="EMBL" id="LAZR01049097">
    <property type="protein sequence ID" value="KKK90454.1"/>
    <property type="molecule type" value="Genomic_DNA"/>
</dbReference>
<dbReference type="AlphaFoldDB" id="A0A0F9BIR6"/>
<evidence type="ECO:0000313" key="1">
    <source>
        <dbReference type="EMBL" id="KKK90454.1"/>
    </source>
</evidence>
<dbReference type="Gene3D" id="3.40.50.150">
    <property type="entry name" value="Vaccinia Virus protein VP39"/>
    <property type="match status" value="1"/>
</dbReference>
<dbReference type="InterPro" id="IPR029063">
    <property type="entry name" value="SAM-dependent_MTases_sf"/>
</dbReference>